<dbReference type="InterPro" id="IPR038765">
    <property type="entry name" value="Papain-like_cys_pep_sf"/>
</dbReference>
<dbReference type="AlphaFoldDB" id="A0A5J4ZUS4"/>
<dbReference type="PROSITE" id="PS50235">
    <property type="entry name" value="USP_3"/>
    <property type="match status" value="1"/>
</dbReference>
<evidence type="ECO:0008006" key="10">
    <source>
        <dbReference type="Google" id="ProtNLM"/>
    </source>
</evidence>
<dbReference type="Pfam" id="PF00443">
    <property type="entry name" value="UCH"/>
    <property type="match status" value="1"/>
</dbReference>
<evidence type="ECO:0000256" key="3">
    <source>
        <dbReference type="ARBA" id="ARBA00022833"/>
    </source>
</evidence>
<evidence type="ECO:0000259" key="7">
    <source>
        <dbReference type="PROSITE" id="PS50865"/>
    </source>
</evidence>
<dbReference type="EMBL" id="CM018048">
    <property type="protein sequence ID" value="KAA8521438.1"/>
    <property type="molecule type" value="Genomic_DNA"/>
</dbReference>
<dbReference type="PANTHER" id="PTHR24006:SF677">
    <property type="entry name" value="UBIQUITIN CARBOXYL-TERMINAL HYDROLASE 19"/>
    <property type="match status" value="1"/>
</dbReference>
<reference evidence="8 9" key="1">
    <citation type="submission" date="2019-09" db="EMBL/GenBank/DDBJ databases">
        <title>A chromosome-level genome assembly of the Chinese tupelo Nyssa sinensis.</title>
        <authorList>
            <person name="Yang X."/>
            <person name="Kang M."/>
            <person name="Yang Y."/>
            <person name="Xiong H."/>
            <person name="Wang M."/>
            <person name="Zhang Z."/>
            <person name="Wang Z."/>
            <person name="Wu H."/>
            <person name="Ma T."/>
            <person name="Liu J."/>
            <person name="Xi Z."/>
        </authorList>
    </citation>
    <scope>NUCLEOTIDE SEQUENCE [LARGE SCALE GENOMIC DNA]</scope>
    <source>
        <strain evidence="8">J267</strain>
        <tissue evidence="8">Leaf</tissue>
    </source>
</reference>
<dbReference type="OrthoDB" id="420187at2759"/>
<dbReference type="InterPro" id="IPR050164">
    <property type="entry name" value="Peptidase_C19"/>
</dbReference>
<proteinExistence type="predicted"/>
<evidence type="ECO:0000256" key="2">
    <source>
        <dbReference type="ARBA" id="ARBA00022771"/>
    </source>
</evidence>
<feature type="domain" description="MYND-type" evidence="7">
    <location>
        <begin position="69"/>
        <end position="106"/>
    </location>
</feature>
<evidence type="ECO:0000313" key="8">
    <source>
        <dbReference type="EMBL" id="KAA8521438.1"/>
    </source>
</evidence>
<dbReference type="PROSITE" id="PS50865">
    <property type="entry name" value="ZF_MYND_2"/>
    <property type="match status" value="1"/>
</dbReference>
<dbReference type="GO" id="GO:0005634">
    <property type="term" value="C:nucleus"/>
    <property type="evidence" value="ECO:0007669"/>
    <property type="project" value="TreeGrafter"/>
</dbReference>
<dbReference type="SUPFAM" id="SSF144232">
    <property type="entry name" value="HIT/MYND zinc finger-like"/>
    <property type="match status" value="1"/>
</dbReference>
<dbReference type="InterPro" id="IPR002893">
    <property type="entry name" value="Znf_MYND"/>
</dbReference>
<protein>
    <recommendedName>
        <fullName evidence="10">Ubiquitinyl hydrolase 1</fullName>
    </recommendedName>
</protein>
<dbReference type="Pfam" id="PF01753">
    <property type="entry name" value="zf-MYND"/>
    <property type="match status" value="1"/>
</dbReference>
<dbReference type="InterPro" id="IPR001394">
    <property type="entry name" value="Peptidase_C19_UCH"/>
</dbReference>
<dbReference type="FunFam" id="3.90.70.10:FF:000026">
    <property type="entry name" value="Ubiquitin carboxyl-terminal hydrolase 15"/>
    <property type="match status" value="1"/>
</dbReference>
<dbReference type="PANTHER" id="PTHR24006">
    <property type="entry name" value="UBIQUITIN CARBOXYL-TERMINAL HYDROLASE"/>
    <property type="match status" value="1"/>
</dbReference>
<keyword evidence="5" id="KW-0472">Membrane</keyword>
<evidence type="ECO:0000256" key="4">
    <source>
        <dbReference type="PROSITE-ProRule" id="PRU00134"/>
    </source>
</evidence>
<evidence type="ECO:0000259" key="6">
    <source>
        <dbReference type="PROSITE" id="PS50235"/>
    </source>
</evidence>
<feature type="domain" description="USP" evidence="6">
    <location>
        <begin position="220"/>
        <end position="526"/>
    </location>
</feature>
<evidence type="ECO:0000313" key="9">
    <source>
        <dbReference type="Proteomes" id="UP000325577"/>
    </source>
</evidence>
<accession>A0A5J4ZUS4</accession>
<keyword evidence="5" id="KW-0812">Transmembrane</keyword>
<dbReference type="CDD" id="cd02661">
    <property type="entry name" value="Peptidase_C19E"/>
    <property type="match status" value="1"/>
</dbReference>
<dbReference type="Proteomes" id="UP000325577">
    <property type="component" value="Linkage Group LG5"/>
</dbReference>
<sequence length="600" mass="68033">MHVSGFPVDLNWFLHFIVTSFVIVLGLVHLVKNMSSKYFVVDADFDSSDTASLDDDQKMQGVIAKGDSCVVCGNLTKKQCAGCKLVRYCSEACQSSHWRSGHKTKCKDFQLSGKLNSMQSASMQNRCRSSNAVALVPASGTTKTLKQLEKILFPYNDFVELFNWDKPGYPPCGLLNCGNRLMLPCQCLLQNYLFLCLHSFRSFSSHISHASVWSFRPQCSILFWLLCSCFANVVLQCLAYTRPLVAYLLEKGHRRECRRNDWCFLCEFQKHVEKATNTRHPFSPINILSRLPNIGSNLGYGKQEDAHEFMRFAIDTMQSVCLDEFGGEKALHPSSQETTLIQHIFGGHLQSQVICSKCNNVSNQYENMMDLTVEIQGDAASLEECLDQFTVRERLHGDNMYKCDGCNDYVMAWKRLTVRRAPNILTIALKRFQSGRFGKLNKRVTFPETLDLKPYMSEAGDDNDIYKLYAVLVHVDMLNASFFGHYICYTKDFCGNWYRIDDCKVTTVELNEVLSQGAYMLLYSRVSPQPSCLKPIEPLMKEEQQMVNVAQEVESCPKQPVECFTTAESINGVGISASLASDSIPQVKVSRYGKKVIFHY</sequence>
<dbReference type="SUPFAM" id="SSF54001">
    <property type="entry name" value="Cysteine proteinases"/>
    <property type="match status" value="1"/>
</dbReference>
<keyword evidence="2 4" id="KW-0863">Zinc-finger</keyword>
<organism evidence="8 9">
    <name type="scientific">Nyssa sinensis</name>
    <dbReference type="NCBI Taxonomy" id="561372"/>
    <lineage>
        <taxon>Eukaryota</taxon>
        <taxon>Viridiplantae</taxon>
        <taxon>Streptophyta</taxon>
        <taxon>Embryophyta</taxon>
        <taxon>Tracheophyta</taxon>
        <taxon>Spermatophyta</taxon>
        <taxon>Magnoliopsida</taxon>
        <taxon>eudicotyledons</taxon>
        <taxon>Gunneridae</taxon>
        <taxon>Pentapetalae</taxon>
        <taxon>asterids</taxon>
        <taxon>Cornales</taxon>
        <taxon>Nyssaceae</taxon>
        <taxon>Nyssa</taxon>
    </lineage>
</organism>
<feature type="transmembrane region" description="Helical" evidence="5">
    <location>
        <begin position="12"/>
        <end position="31"/>
    </location>
</feature>
<gene>
    <name evidence="8" type="ORF">F0562_012109</name>
</gene>
<keyword evidence="1" id="KW-0479">Metal-binding</keyword>
<keyword evidence="5" id="KW-1133">Transmembrane helix</keyword>
<keyword evidence="3" id="KW-0862">Zinc</keyword>
<keyword evidence="9" id="KW-1185">Reference proteome</keyword>
<dbReference type="GO" id="GO:0005829">
    <property type="term" value="C:cytosol"/>
    <property type="evidence" value="ECO:0007669"/>
    <property type="project" value="TreeGrafter"/>
</dbReference>
<dbReference type="Gene3D" id="3.90.70.10">
    <property type="entry name" value="Cysteine proteinases"/>
    <property type="match status" value="1"/>
</dbReference>
<name>A0A5J4ZUS4_9ASTE</name>
<dbReference type="GO" id="GO:0016579">
    <property type="term" value="P:protein deubiquitination"/>
    <property type="evidence" value="ECO:0007669"/>
    <property type="project" value="InterPro"/>
</dbReference>
<dbReference type="PROSITE" id="PS01360">
    <property type="entry name" value="ZF_MYND_1"/>
    <property type="match status" value="1"/>
</dbReference>
<dbReference type="InterPro" id="IPR028889">
    <property type="entry name" value="USP"/>
</dbReference>
<evidence type="ECO:0000256" key="1">
    <source>
        <dbReference type="ARBA" id="ARBA00022723"/>
    </source>
</evidence>
<dbReference type="GO" id="GO:0004843">
    <property type="term" value="F:cysteine-type deubiquitinase activity"/>
    <property type="evidence" value="ECO:0007669"/>
    <property type="project" value="InterPro"/>
</dbReference>
<evidence type="ECO:0000256" key="5">
    <source>
        <dbReference type="SAM" id="Phobius"/>
    </source>
</evidence>
<dbReference type="Gene3D" id="6.10.140.2220">
    <property type="match status" value="1"/>
</dbReference>
<dbReference type="GO" id="GO:0008270">
    <property type="term" value="F:zinc ion binding"/>
    <property type="evidence" value="ECO:0007669"/>
    <property type="project" value="UniProtKB-KW"/>
</dbReference>